<evidence type="ECO:0000256" key="2">
    <source>
        <dbReference type="SAM" id="MobiDB-lite"/>
    </source>
</evidence>
<dbReference type="EMBL" id="GGEC01009073">
    <property type="protein sequence ID" value="MBW89556.1"/>
    <property type="molecule type" value="Transcribed_RNA"/>
</dbReference>
<feature type="compositionally biased region" description="Low complexity" evidence="2">
    <location>
        <begin position="1"/>
        <end position="16"/>
    </location>
</feature>
<feature type="coiled-coil region" evidence="1">
    <location>
        <begin position="282"/>
        <end position="386"/>
    </location>
</feature>
<dbReference type="PANTHER" id="PTHR43939:SF68">
    <property type="entry name" value="CENTROSOMAL PROTEIN OF 290 KDA-LIKE"/>
    <property type="match status" value="1"/>
</dbReference>
<feature type="coiled-coil region" evidence="1">
    <location>
        <begin position="115"/>
        <end position="142"/>
    </location>
</feature>
<feature type="coiled-coil region" evidence="1">
    <location>
        <begin position="577"/>
        <end position="636"/>
    </location>
</feature>
<feature type="coiled-coil region" evidence="1">
    <location>
        <begin position="169"/>
        <end position="203"/>
    </location>
</feature>
<feature type="compositionally biased region" description="Polar residues" evidence="2">
    <location>
        <begin position="45"/>
        <end position="55"/>
    </location>
</feature>
<reference evidence="3" key="1">
    <citation type="submission" date="2018-02" db="EMBL/GenBank/DDBJ databases">
        <title>Rhizophora mucronata_Transcriptome.</title>
        <authorList>
            <person name="Meera S.P."/>
            <person name="Sreeshan A."/>
            <person name="Augustine A."/>
        </authorList>
    </citation>
    <scope>NUCLEOTIDE SEQUENCE</scope>
    <source>
        <tissue evidence="3">Leaf</tissue>
    </source>
</reference>
<proteinExistence type="predicted"/>
<feature type="coiled-coil region" evidence="1">
    <location>
        <begin position="739"/>
        <end position="829"/>
    </location>
</feature>
<dbReference type="PANTHER" id="PTHR43939">
    <property type="entry name" value="COILED-COIL DOMAIN-CONTAINING PROTEIN 158"/>
    <property type="match status" value="1"/>
</dbReference>
<accession>A0A2P2J7U6</accession>
<feature type="compositionally biased region" description="Acidic residues" evidence="2">
    <location>
        <begin position="27"/>
        <end position="38"/>
    </location>
</feature>
<feature type="coiled-coil region" evidence="1">
    <location>
        <begin position="1040"/>
        <end position="1130"/>
    </location>
</feature>
<keyword evidence="1" id="KW-0175">Coiled coil</keyword>
<evidence type="ECO:0000256" key="1">
    <source>
        <dbReference type="SAM" id="Coils"/>
    </source>
</evidence>
<feature type="coiled-coil region" evidence="1">
    <location>
        <begin position="1412"/>
        <end position="1498"/>
    </location>
</feature>
<sequence length="1833" mass="206197">MSDNGVAAAGDAAAGGHNNPVIARPAEEDEDEGEEESENSSNGSYGTSVPQTPLNQEDESVFVLHRVESKEDTFVDANDDMQENTDNGSQYADDDDVTSSAAKLEKTVVDKDSIVREYQEEKEGLLRKLAELRHELKTLDGRQLPDGEEEEIVAVSSVSELIGECSQFVKAALEERLRNESVIRELQQQIEDLNVRNQIDQSVEVVADRMLASLGAVVNQGELLDYSVMGKIALVENSTSVLVEQCSWMFNEMEQLRHCLSEARVQEEFNPWSVFADARGELLELKKKEAEVVEKLNYLEDENRKLGEEVQKERAVAESENAELEKVREELEQERKRSASTKEKLSMAVNKGKALVQQRDSLKQSLAEKTNELDKCLNELQEKSSAIEAAETYKGELIKCENLVVSLQEKLSQRNAILQSFEEYFLQTSVPEELQSVDIVERLKWLVNLVASLQNSLSLKNVTFENLEETFSQSALPVELKAADLNERARWLINSVASLEETLSQRNKILDHLDEIVSQINEPLELQSVDTLEKLKWLVNERNALKGDLLAYQRLKDALPLIDLPDFDSSPDLETQILRLKDSFNQAKAKIEVLQDDITRTKEAAHVEVEHLADSLLAESQEKEFIKAELEKLACEHEDIVKKAHQSSSDKNQMVRMLLEGFGIPVDGEEGTHETHSDVATLINRCVGKIKEQISTSFDTSTANAKVFEKMQCLLYERDQELLLCQKLLEEDTLARSEVASLSNELKVVSQDLAVLKEEKDNLQQELERSEEKSALLREKLSLAVKKGKGLVSDRDNMKIIIDEKNSEIEKLKLELKKQDSKVAECDDKINQLSTALEQIPKLEADLTAMTERRDQLEQFLLESNGMLQRIINSIDHIALPVDSFFEEPLEKVNSLVGYIHECQQAKNHVEEELAKFKKETIALASKLEEAQITINSLEDALSIAESRISQLSEENKEILVAKKNLERDLQKATDEAIAQTSKFSEACASRKSLEDAFALAENNISLLVKEREDAELSRTTAGTEVEKVKEEVAIQSSKLTEAHGTIKSLEDLLSQAEAKVTLLSDQNINAQAGRTDLENELKKLRDEANSQVGKLTEAFTTIKSLEDELSKAANNIFVLEDEKRVAEQENFALHSKLKACLDELAETNGNLESRSVEFIQNSRDLQMLVKNENLLSIVSQHFEKEFESLKNMDLIIKDICNHLVDTGSEMLQKEHPVMEEYSRMFPYDLGNIIDMEMYNGEVNAADIDNVSLYLKSIVEGLQLRNKVVAENFEGFFVFIDEFIEALLRKLTTTKDTVIMIAKHVEPMKQKIKDMELHKEEQERIIATLEEDSRILLSACSNATSELQFEVKNKLLELSSVPELQKLNHQWTPGVTEFGGDDTTPPQMLDDSPNVNMAEKLSLATREVHKLIKQFEATSNVAAAALEELQNKVGEIRESSGKAIEERDQYQIKVAKLENDIDNLQNSCNELRHKMEDYHALDEKLKEKKAEISALHGNLLVKEREAEDHLMLASQLKMLFDKINRIEASFGESEEDMEPHQSFNIKKLFHIVDSITELQYQIRVLSHDKDELQSTLTTKNLEIEHLKEYSDTQTRCEQESEQIKSERAETTLALGKIIDMLGGDELFGDQNPASPSVPGLLLLLEKRIMALLSEVGNSKSQAEELGNQLFGSQKVIGELSAKIKLLEDSIQSRTSQPEIVQERSIFEAPSVPTSSEISEIEDVGSVGKNVASSVPSAAQLRTMRKGSTDHLVLSIDSESSSQLSSEETNEDKGHVFKSLNTSGLIPKQAKSLADRVDGIWVSGGRVLTSRPRARLGIIAYCLFLHLWLLGTIL</sequence>
<feature type="region of interest" description="Disordered" evidence="2">
    <location>
        <begin position="1"/>
        <end position="98"/>
    </location>
</feature>
<name>A0A2P2J7U6_RHIMU</name>
<organism evidence="3">
    <name type="scientific">Rhizophora mucronata</name>
    <name type="common">Asiatic mangrove</name>
    <dbReference type="NCBI Taxonomy" id="61149"/>
    <lineage>
        <taxon>Eukaryota</taxon>
        <taxon>Viridiplantae</taxon>
        <taxon>Streptophyta</taxon>
        <taxon>Embryophyta</taxon>
        <taxon>Tracheophyta</taxon>
        <taxon>Spermatophyta</taxon>
        <taxon>Magnoliopsida</taxon>
        <taxon>eudicotyledons</taxon>
        <taxon>Gunneridae</taxon>
        <taxon>Pentapetalae</taxon>
        <taxon>rosids</taxon>
        <taxon>fabids</taxon>
        <taxon>Malpighiales</taxon>
        <taxon>Rhizophoraceae</taxon>
        <taxon>Rhizophora</taxon>
    </lineage>
</organism>
<feature type="coiled-coil region" evidence="1">
    <location>
        <begin position="900"/>
        <end position="1011"/>
    </location>
</feature>
<evidence type="ECO:0000313" key="3">
    <source>
        <dbReference type="EMBL" id="MBW89556.1"/>
    </source>
</evidence>
<protein>
    <submittedName>
        <fullName evidence="3">Uncharacterized protein MANES_12G018200</fullName>
    </submittedName>
</protein>